<dbReference type="RefSeq" id="WP_084133446.1">
    <property type="nucleotide sequence ID" value="NZ_FQXM01000006.1"/>
</dbReference>
<feature type="transmembrane region" description="Helical" evidence="6">
    <location>
        <begin position="403"/>
        <end position="426"/>
    </location>
</feature>
<dbReference type="PANTHER" id="PTHR43478:SF1">
    <property type="entry name" value="NA+_H+ ANTIPORTER NHAC-LIKE C-TERMINAL DOMAIN-CONTAINING PROTEIN"/>
    <property type="match status" value="1"/>
</dbReference>
<keyword evidence="3 6" id="KW-0812">Transmembrane</keyword>
<feature type="transmembrane region" description="Helical" evidence="6">
    <location>
        <begin position="364"/>
        <end position="382"/>
    </location>
</feature>
<evidence type="ECO:0000256" key="5">
    <source>
        <dbReference type="ARBA" id="ARBA00023136"/>
    </source>
</evidence>
<evidence type="ECO:0000256" key="1">
    <source>
        <dbReference type="ARBA" id="ARBA00004651"/>
    </source>
</evidence>
<feature type="transmembrane region" description="Helical" evidence="6">
    <location>
        <begin position="289"/>
        <end position="311"/>
    </location>
</feature>
<dbReference type="GO" id="GO:0005886">
    <property type="term" value="C:plasma membrane"/>
    <property type="evidence" value="ECO:0007669"/>
    <property type="project" value="UniProtKB-SubCell"/>
</dbReference>
<evidence type="ECO:0000256" key="4">
    <source>
        <dbReference type="ARBA" id="ARBA00022989"/>
    </source>
</evidence>
<feature type="transmembrane region" description="Helical" evidence="6">
    <location>
        <begin position="323"/>
        <end position="344"/>
    </location>
</feature>
<feature type="domain" description="Na+/H+ antiporter NhaC-like C-terminal" evidence="7">
    <location>
        <begin position="196"/>
        <end position="505"/>
    </location>
</feature>
<proteinExistence type="predicted"/>
<evidence type="ECO:0000256" key="3">
    <source>
        <dbReference type="ARBA" id="ARBA00022692"/>
    </source>
</evidence>
<evidence type="ECO:0000256" key="6">
    <source>
        <dbReference type="SAM" id="Phobius"/>
    </source>
</evidence>
<dbReference type="AlphaFoldDB" id="A0A1M5TQ46"/>
<feature type="transmembrane region" description="Helical" evidence="6">
    <location>
        <begin position="225"/>
        <end position="244"/>
    </location>
</feature>
<feature type="transmembrane region" description="Helical" evidence="6">
    <location>
        <begin position="95"/>
        <end position="117"/>
    </location>
</feature>
<dbReference type="STRING" id="1121316.SAMN02745207_01433"/>
<gene>
    <name evidence="8" type="ORF">SAMN02745207_01433</name>
</gene>
<organism evidence="8 9">
    <name type="scientific">Clostridium grantii DSM 8605</name>
    <dbReference type="NCBI Taxonomy" id="1121316"/>
    <lineage>
        <taxon>Bacteria</taxon>
        <taxon>Bacillati</taxon>
        <taxon>Bacillota</taxon>
        <taxon>Clostridia</taxon>
        <taxon>Eubacteriales</taxon>
        <taxon>Clostridiaceae</taxon>
        <taxon>Clostridium</taxon>
    </lineage>
</organism>
<evidence type="ECO:0000259" key="7">
    <source>
        <dbReference type="Pfam" id="PF03553"/>
    </source>
</evidence>
<dbReference type="PANTHER" id="PTHR43478">
    <property type="entry name" value="NA+/H+ ANTIPORTER-RELATED"/>
    <property type="match status" value="1"/>
</dbReference>
<feature type="transmembrane region" description="Helical" evidence="6">
    <location>
        <begin position="56"/>
        <end position="75"/>
    </location>
</feature>
<dbReference type="InterPro" id="IPR018461">
    <property type="entry name" value="Na/H_Antiport_NhaC-like_C"/>
</dbReference>
<feature type="transmembrane region" description="Helical" evidence="6">
    <location>
        <begin position="138"/>
        <end position="160"/>
    </location>
</feature>
<dbReference type="OrthoDB" id="9762978at2"/>
<keyword evidence="2" id="KW-1003">Cell membrane</keyword>
<keyword evidence="9" id="KW-1185">Reference proteome</keyword>
<dbReference type="Pfam" id="PF03553">
    <property type="entry name" value="Na_H_antiporter"/>
    <property type="match status" value="1"/>
</dbReference>
<evidence type="ECO:0000313" key="8">
    <source>
        <dbReference type="EMBL" id="SHH52882.1"/>
    </source>
</evidence>
<keyword evidence="4 6" id="KW-1133">Transmembrane helix</keyword>
<feature type="transmembrane region" description="Helical" evidence="6">
    <location>
        <begin position="510"/>
        <end position="527"/>
    </location>
</feature>
<reference evidence="8 9" key="1">
    <citation type="submission" date="2016-11" db="EMBL/GenBank/DDBJ databases">
        <authorList>
            <person name="Jaros S."/>
            <person name="Januszkiewicz K."/>
            <person name="Wedrychowicz H."/>
        </authorList>
    </citation>
    <scope>NUCLEOTIDE SEQUENCE [LARGE SCALE GENOMIC DNA]</scope>
    <source>
        <strain evidence="8 9">DSM 8605</strain>
    </source>
</reference>
<protein>
    <submittedName>
        <fullName evidence="8">Na+/H+ antiporter NhaC</fullName>
    </submittedName>
</protein>
<evidence type="ECO:0000313" key="9">
    <source>
        <dbReference type="Proteomes" id="UP000184447"/>
    </source>
</evidence>
<name>A0A1M5TQ46_9CLOT</name>
<keyword evidence="5 6" id="KW-0472">Membrane</keyword>
<comment type="subcellular location">
    <subcellularLocation>
        <location evidence="1">Cell membrane</location>
        <topology evidence="1">Multi-pass membrane protein</topology>
    </subcellularLocation>
</comment>
<accession>A0A1M5TQ46</accession>
<feature type="transmembrane region" description="Helical" evidence="6">
    <location>
        <begin position="487"/>
        <end position="504"/>
    </location>
</feature>
<feature type="transmembrane region" description="Helical" evidence="6">
    <location>
        <begin position="195"/>
        <end position="213"/>
    </location>
</feature>
<feature type="transmembrane region" description="Helical" evidence="6">
    <location>
        <begin position="432"/>
        <end position="457"/>
    </location>
</feature>
<dbReference type="EMBL" id="FQXM01000006">
    <property type="protein sequence ID" value="SHH52882.1"/>
    <property type="molecule type" value="Genomic_DNA"/>
</dbReference>
<evidence type="ECO:0000256" key="2">
    <source>
        <dbReference type="ARBA" id="ARBA00022475"/>
    </source>
</evidence>
<dbReference type="Proteomes" id="UP000184447">
    <property type="component" value="Unassembled WGS sequence"/>
</dbReference>
<feature type="transmembrane region" description="Helical" evidence="6">
    <location>
        <begin position="34"/>
        <end position="51"/>
    </location>
</feature>
<sequence length="536" mass="57611">MKKTSKIVALVIAIICLFCFLSFGETRGTNFTDYGALSLIPPAITIILAFITRNTLISMFVGVWAGASIIMDWNLLDGLLSTFSDYIIPQMADSWNAGMLVLISLIGGFMYMINACGGAEAFGRWAQKHANSRRKAQLMTWVAPFLVLFDQGCLLVGIIMRPVTDRMKVSRVKLAYITDSMGAPLVSMSPINDNGVYLIGLIAAEISALGLSQSAYKLYFGMFQFNLYAVCTIFTVLIVILFGLDIGPMYEAEKRAKETGMTYGENDNLIAEPPENSIPENHNLSMINFLAPVLALIITMLTTIFYTGNVLENGVLGSFSNCDIQISIIFSFLIGSVVAGIVGIKSNLINTEDIFEQWTKGAATMVQVLIILIMAWSISSLTKNMEIGSYIAGLLQGNISSASLPFIMFILGIIISFATGSSWGVWAIGLPIAIPLAINMGISLPLIIGAVVSGGLFGDNCSPISDTTIQSSTSACCDHIQHVKTQLPYAAIVGGASAIGYLVAGYASEALALPITMLIIIGILVLLKKKSVVRNN</sequence>